<dbReference type="Pfam" id="PF01966">
    <property type="entry name" value="HD"/>
    <property type="match status" value="1"/>
</dbReference>
<dbReference type="SUPFAM" id="SSF109604">
    <property type="entry name" value="HD-domain/PDEase-like"/>
    <property type="match status" value="1"/>
</dbReference>
<dbReference type="InterPro" id="IPR006675">
    <property type="entry name" value="HDIG_dom"/>
</dbReference>
<evidence type="ECO:0000259" key="1">
    <source>
        <dbReference type="Pfam" id="PF01966"/>
    </source>
</evidence>
<accession>A0A6J4J119</accession>
<dbReference type="PANTHER" id="PTHR38659:SF2">
    <property type="entry name" value="HDIG DOMAIN PROTEIN"/>
    <property type="match status" value="1"/>
</dbReference>
<organism evidence="2">
    <name type="scientific">uncultured Armatimonadetes bacterium</name>
    <dbReference type="NCBI Taxonomy" id="157466"/>
    <lineage>
        <taxon>Bacteria</taxon>
        <taxon>Bacillati</taxon>
        <taxon>Armatimonadota</taxon>
        <taxon>environmental samples</taxon>
    </lineage>
</organism>
<dbReference type="EMBL" id="CADCTO010000362">
    <property type="protein sequence ID" value="CAA9267631.1"/>
    <property type="molecule type" value="Genomic_DNA"/>
</dbReference>
<reference evidence="2" key="1">
    <citation type="submission" date="2020-02" db="EMBL/GenBank/DDBJ databases">
        <authorList>
            <person name="Meier V. D."/>
        </authorList>
    </citation>
    <scope>NUCLEOTIDE SEQUENCE</scope>
    <source>
        <strain evidence="2">AVDCRST_MAG63</strain>
    </source>
</reference>
<dbReference type="Gene3D" id="1.10.3210.10">
    <property type="entry name" value="Hypothetical protein af1432"/>
    <property type="match status" value="1"/>
</dbReference>
<dbReference type="AlphaFoldDB" id="A0A6J4J119"/>
<feature type="domain" description="HD" evidence="1">
    <location>
        <begin position="28"/>
        <end position="118"/>
    </location>
</feature>
<name>A0A6J4J119_9BACT</name>
<evidence type="ECO:0000313" key="2">
    <source>
        <dbReference type="EMBL" id="CAA9267631.1"/>
    </source>
</evidence>
<gene>
    <name evidence="2" type="ORF">AVDCRST_MAG63-2765</name>
</gene>
<proteinExistence type="predicted"/>
<protein>
    <submittedName>
        <fullName evidence="2">HDIG domain protein</fullName>
    </submittedName>
</protein>
<sequence>MSETILMKTREEAWRLLTEWTQSESLRKHALAVEAAMRGAARRTGADEHLYGLTGLLHDFDYERYPDPPDHPTKGAEVLRREGYPEEMVTAILGHATYTGVLRETPLARTLFAVDELSGFLTAVAYVRPSRSLAEVEVSSVKKKLKDKAFARSVSREDIMQGAAELGVDLDTHIANVLADLQAEAEALGL</sequence>
<dbReference type="InterPro" id="IPR006674">
    <property type="entry name" value="HD_domain"/>
</dbReference>
<dbReference type="NCBIfam" id="TIGR00277">
    <property type="entry name" value="HDIG"/>
    <property type="match status" value="1"/>
</dbReference>
<dbReference type="PANTHER" id="PTHR38659">
    <property type="entry name" value="METAL-DEPENDENT PHOSPHOHYDROLASE"/>
    <property type="match status" value="1"/>
</dbReference>